<dbReference type="PANTHER" id="PTHR43976:SF16">
    <property type="entry name" value="SHORT-CHAIN DEHYDROGENASE_REDUCTASE FAMILY PROTEIN"/>
    <property type="match status" value="1"/>
</dbReference>
<dbReference type="NCBIfam" id="NF006114">
    <property type="entry name" value="PRK08263.1"/>
    <property type="match status" value="1"/>
</dbReference>
<evidence type="ECO:0000256" key="1">
    <source>
        <dbReference type="ARBA" id="ARBA00006484"/>
    </source>
</evidence>
<evidence type="ECO:0000256" key="2">
    <source>
        <dbReference type="ARBA" id="ARBA00023002"/>
    </source>
</evidence>
<dbReference type="CDD" id="cd05374">
    <property type="entry name" value="17beta-HSD-like_SDR_c"/>
    <property type="match status" value="1"/>
</dbReference>
<dbReference type="RefSeq" id="WP_168741137.1">
    <property type="nucleotide sequence ID" value="NZ_JABAHZ010000006.1"/>
</dbReference>
<dbReference type="Proteomes" id="UP000552864">
    <property type="component" value="Unassembled WGS sequence"/>
</dbReference>
<dbReference type="PANTHER" id="PTHR43976">
    <property type="entry name" value="SHORT CHAIN DEHYDROGENASE"/>
    <property type="match status" value="1"/>
</dbReference>
<dbReference type="InterPro" id="IPR002347">
    <property type="entry name" value="SDR_fam"/>
</dbReference>
<comment type="similarity">
    <text evidence="1 3">Belongs to the short-chain dehydrogenases/reductases (SDR) family.</text>
</comment>
<sequence>MNNTSVWFVTGASKGLGRSFVQQLLSQGYKVAATSRSIGDLRTISADPNFLPLSVDLKSESSIQQAVDATIQQFGRIDVLVNNAGYGQVGSVEELSDAEVRASFDVNVFGLLNVTRAVLPHMRAQQSGHIFNISSIAGFTGAFPGFGIYCATKFAVDGLSESLSTEVKPFGIQVTIVSPGYFRTDFLASSSLGVPAQPLAAYENVRATQDAHQHQINGNQPGDPEKAVAAVIKIAGNTQAPLHLFLGEDAYNMAFQKMEVITADLEQWKEVTVATAIEA</sequence>
<proteinExistence type="inferred from homology"/>
<dbReference type="SUPFAM" id="SSF51735">
    <property type="entry name" value="NAD(P)-binding Rossmann-fold domains"/>
    <property type="match status" value="1"/>
</dbReference>
<dbReference type="InterPro" id="IPR051911">
    <property type="entry name" value="SDR_oxidoreductase"/>
</dbReference>
<evidence type="ECO:0000256" key="3">
    <source>
        <dbReference type="RuleBase" id="RU000363"/>
    </source>
</evidence>
<reference evidence="4 5" key="1">
    <citation type="submission" date="2020-04" db="EMBL/GenBank/DDBJ databases">
        <authorList>
            <person name="Yin C."/>
        </authorList>
    </citation>
    <scope>NUCLEOTIDE SEQUENCE [LARGE SCALE GENOMIC DNA]</scope>
    <source>
        <strain evidence="4 5">Ak56</strain>
    </source>
</reference>
<dbReference type="AlphaFoldDB" id="A0A847SQ09"/>
<dbReference type="PRINTS" id="PR00081">
    <property type="entry name" value="GDHRDH"/>
</dbReference>
<dbReference type="PRINTS" id="PR00080">
    <property type="entry name" value="SDRFAMILY"/>
</dbReference>
<gene>
    <name evidence="4" type="ORF">HGH91_22955</name>
</gene>
<name>A0A847SQ09_9BACT</name>
<accession>A0A847SQ09</accession>
<comment type="caution">
    <text evidence="4">The sequence shown here is derived from an EMBL/GenBank/DDBJ whole genome shotgun (WGS) entry which is preliminary data.</text>
</comment>
<dbReference type="NCBIfam" id="NF004824">
    <property type="entry name" value="PRK06180.1"/>
    <property type="match status" value="1"/>
</dbReference>
<protein>
    <submittedName>
        <fullName evidence="4">SDR family NAD(P)-dependent oxidoreductase</fullName>
    </submittedName>
</protein>
<dbReference type="PROSITE" id="PS00061">
    <property type="entry name" value="ADH_SHORT"/>
    <property type="match status" value="1"/>
</dbReference>
<keyword evidence="5" id="KW-1185">Reference proteome</keyword>
<organism evidence="4 5">
    <name type="scientific">Chitinophaga eiseniae</name>
    <dbReference type="NCBI Taxonomy" id="634771"/>
    <lineage>
        <taxon>Bacteria</taxon>
        <taxon>Pseudomonadati</taxon>
        <taxon>Bacteroidota</taxon>
        <taxon>Chitinophagia</taxon>
        <taxon>Chitinophagales</taxon>
        <taxon>Chitinophagaceae</taxon>
        <taxon>Chitinophaga</taxon>
    </lineage>
</organism>
<evidence type="ECO:0000313" key="4">
    <source>
        <dbReference type="EMBL" id="NLR81505.1"/>
    </source>
</evidence>
<dbReference type="Pfam" id="PF00106">
    <property type="entry name" value="adh_short"/>
    <property type="match status" value="1"/>
</dbReference>
<evidence type="ECO:0000313" key="5">
    <source>
        <dbReference type="Proteomes" id="UP000552864"/>
    </source>
</evidence>
<dbReference type="EMBL" id="JABAHZ010000006">
    <property type="protein sequence ID" value="NLR81505.1"/>
    <property type="molecule type" value="Genomic_DNA"/>
</dbReference>
<dbReference type="Gene3D" id="3.40.50.720">
    <property type="entry name" value="NAD(P)-binding Rossmann-like Domain"/>
    <property type="match status" value="1"/>
</dbReference>
<dbReference type="InterPro" id="IPR020904">
    <property type="entry name" value="Sc_DH/Rdtase_CS"/>
</dbReference>
<dbReference type="InterPro" id="IPR036291">
    <property type="entry name" value="NAD(P)-bd_dom_sf"/>
</dbReference>
<dbReference type="GO" id="GO:0016491">
    <property type="term" value="F:oxidoreductase activity"/>
    <property type="evidence" value="ECO:0007669"/>
    <property type="project" value="UniProtKB-KW"/>
</dbReference>
<keyword evidence="2" id="KW-0560">Oxidoreductase</keyword>